<gene>
    <name evidence="1" type="ORF">K466DRAFT_452346</name>
</gene>
<organism evidence="1 2">
    <name type="scientific">Polyporus arcularius HHB13444</name>
    <dbReference type="NCBI Taxonomy" id="1314778"/>
    <lineage>
        <taxon>Eukaryota</taxon>
        <taxon>Fungi</taxon>
        <taxon>Dikarya</taxon>
        <taxon>Basidiomycota</taxon>
        <taxon>Agaricomycotina</taxon>
        <taxon>Agaricomycetes</taxon>
        <taxon>Polyporales</taxon>
        <taxon>Polyporaceae</taxon>
        <taxon>Polyporus</taxon>
    </lineage>
</organism>
<dbReference type="STRING" id="1314778.A0A5C3NQS1"/>
<sequence>VCFILQAEIPHITQPFIDDVPVRGPATRYELPDGGFETIPENPGIRRFVWEHLNNVNRVVQRMKYCGGTFSGLKSILIAAEWTVVGHRCTYEGRIPEPSNYEKIIKWGPCRDVSDVRAFLGTVG</sequence>
<proteinExistence type="predicted"/>
<accession>A0A5C3NQS1</accession>
<dbReference type="SUPFAM" id="SSF56672">
    <property type="entry name" value="DNA/RNA polymerases"/>
    <property type="match status" value="1"/>
</dbReference>
<dbReference type="Proteomes" id="UP000308197">
    <property type="component" value="Unassembled WGS sequence"/>
</dbReference>
<dbReference type="EMBL" id="ML212649">
    <property type="protein sequence ID" value="TFK78290.1"/>
    <property type="molecule type" value="Genomic_DNA"/>
</dbReference>
<dbReference type="AlphaFoldDB" id="A0A5C3NQS1"/>
<feature type="non-terminal residue" evidence="1">
    <location>
        <position position="1"/>
    </location>
</feature>
<name>A0A5C3NQS1_9APHY</name>
<dbReference type="InParanoid" id="A0A5C3NQS1"/>
<feature type="non-terminal residue" evidence="1">
    <location>
        <position position="124"/>
    </location>
</feature>
<evidence type="ECO:0000313" key="2">
    <source>
        <dbReference type="Proteomes" id="UP000308197"/>
    </source>
</evidence>
<evidence type="ECO:0000313" key="1">
    <source>
        <dbReference type="EMBL" id="TFK78290.1"/>
    </source>
</evidence>
<keyword evidence="2" id="KW-1185">Reference proteome</keyword>
<dbReference type="InterPro" id="IPR043502">
    <property type="entry name" value="DNA/RNA_pol_sf"/>
</dbReference>
<reference evidence="1 2" key="1">
    <citation type="journal article" date="2019" name="Nat. Ecol. Evol.">
        <title>Megaphylogeny resolves global patterns of mushroom evolution.</title>
        <authorList>
            <person name="Varga T."/>
            <person name="Krizsan K."/>
            <person name="Foldi C."/>
            <person name="Dima B."/>
            <person name="Sanchez-Garcia M."/>
            <person name="Sanchez-Ramirez S."/>
            <person name="Szollosi G.J."/>
            <person name="Szarkandi J.G."/>
            <person name="Papp V."/>
            <person name="Albert L."/>
            <person name="Andreopoulos W."/>
            <person name="Angelini C."/>
            <person name="Antonin V."/>
            <person name="Barry K.W."/>
            <person name="Bougher N.L."/>
            <person name="Buchanan P."/>
            <person name="Buyck B."/>
            <person name="Bense V."/>
            <person name="Catcheside P."/>
            <person name="Chovatia M."/>
            <person name="Cooper J."/>
            <person name="Damon W."/>
            <person name="Desjardin D."/>
            <person name="Finy P."/>
            <person name="Geml J."/>
            <person name="Haridas S."/>
            <person name="Hughes K."/>
            <person name="Justo A."/>
            <person name="Karasinski D."/>
            <person name="Kautmanova I."/>
            <person name="Kiss B."/>
            <person name="Kocsube S."/>
            <person name="Kotiranta H."/>
            <person name="LaButti K.M."/>
            <person name="Lechner B.E."/>
            <person name="Liimatainen K."/>
            <person name="Lipzen A."/>
            <person name="Lukacs Z."/>
            <person name="Mihaltcheva S."/>
            <person name="Morgado L.N."/>
            <person name="Niskanen T."/>
            <person name="Noordeloos M.E."/>
            <person name="Ohm R.A."/>
            <person name="Ortiz-Santana B."/>
            <person name="Ovrebo C."/>
            <person name="Racz N."/>
            <person name="Riley R."/>
            <person name="Savchenko A."/>
            <person name="Shiryaev A."/>
            <person name="Soop K."/>
            <person name="Spirin V."/>
            <person name="Szebenyi C."/>
            <person name="Tomsovsky M."/>
            <person name="Tulloss R.E."/>
            <person name="Uehling J."/>
            <person name="Grigoriev I.V."/>
            <person name="Vagvolgyi C."/>
            <person name="Papp T."/>
            <person name="Martin F.M."/>
            <person name="Miettinen O."/>
            <person name="Hibbett D.S."/>
            <person name="Nagy L.G."/>
        </authorList>
    </citation>
    <scope>NUCLEOTIDE SEQUENCE [LARGE SCALE GENOMIC DNA]</scope>
    <source>
        <strain evidence="1 2">HHB13444</strain>
    </source>
</reference>
<protein>
    <submittedName>
        <fullName evidence="1">Uncharacterized protein</fullName>
    </submittedName>
</protein>